<dbReference type="AlphaFoldDB" id="A0A380TK10"/>
<feature type="transmembrane region" description="Helical" evidence="1">
    <location>
        <begin position="42"/>
        <end position="61"/>
    </location>
</feature>
<reference evidence="2" key="1">
    <citation type="submission" date="2018-07" db="EMBL/GenBank/DDBJ databases">
        <authorList>
            <person name="Quirk P.G."/>
            <person name="Krulwich T.A."/>
        </authorList>
    </citation>
    <scope>NUCLEOTIDE SEQUENCE</scope>
</reference>
<dbReference type="EMBL" id="UIDG01000601">
    <property type="protein sequence ID" value="SUS08347.1"/>
    <property type="molecule type" value="Genomic_DNA"/>
</dbReference>
<accession>A0A380TK10</accession>
<organism evidence="2">
    <name type="scientific">metagenome</name>
    <dbReference type="NCBI Taxonomy" id="256318"/>
    <lineage>
        <taxon>unclassified sequences</taxon>
        <taxon>metagenomes</taxon>
    </lineage>
</organism>
<name>A0A380TK10_9ZZZZ</name>
<protein>
    <submittedName>
        <fullName evidence="2">Uncharacterized protein</fullName>
    </submittedName>
</protein>
<evidence type="ECO:0000313" key="2">
    <source>
        <dbReference type="EMBL" id="SUS08347.1"/>
    </source>
</evidence>
<evidence type="ECO:0000256" key="1">
    <source>
        <dbReference type="SAM" id="Phobius"/>
    </source>
</evidence>
<keyword evidence="1" id="KW-0472">Membrane</keyword>
<proteinExistence type="predicted"/>
<gene>
    <name evidence="2" type="ORF">DF3PB_640002</name>
</gene>
<keyword evidence="1" id="KW-0812">Transmembrane</keyword>
<keyword evidence="1" id="KW-1133">Transmembrane helix</keyword>
<sequence length="62" mass="6468">MALLVAGLPAVIALAVHLAPLPYNALMLVAVWRSAAAYAGPPFWATLARLAILTWTAAVTIL</sequence>